<dbReference type="InterPro" id="IPR002509">
    <property type="entry name" value="NODB_dom"/>
</dbReference>
<dbReference type="EMBL" id="WSUT01000005">
    <property type="protein sequence ID" value="MWC44241.1"/>
    <property type="molecule type" value="Genomic_DNA"/>
</dbReference>
<dbReference type="Pfam" id="PF01522">
    <property type="entry name" value="Polysacc_deac_1"/>
    <property type="match status" value="1"/>
</dbReference>
<reference evidence="10 11" key="1">
    <citation type="submission" date="2016-10" db="EMBL/GenBank/DDBJ databases">
        <authorList>
            <person name="Varghese N."/>
            <person name="Submissions S."/>
        </authorList>
    </citation>
    <scope>NUCLEOTIDE SEQUENCE [LARGE SCALE GENOMIC DNA]</scope>
    <source>
        <strain evidence="10 11">S7-754</strain>
    </source>
</reference>
<dbReference type="AlphaFoldDB" id="A0A1G7IIJ8"/>
<evidence type="ECO:0000256" key="3">
    <source>
        <dbReference type="ARBA" id="ARBA00020071"/>
    </source>
</evidence>
<dbReference type="RefSeq" id="WP_160146746.1">
    <property type="nucleotide sequence ID" value="NZ_FNBI01000002.1"/>
</dbReference>
<evidence type="ECO:0000259" key="8">
    <source>
        <dbReference type="Pfam" id="PF13472"/>
    </source>
</evidence>
<feature type="signal peptide" evidence="6">
    <location>
        <begin position="1"/>
        <end position="21"/>
    </location>
</feature>
<feature type="domain" description="SGNH hydrolase-type esterase" evidence="8">
    <location>
        <begin position="196"/>
        <end position="393"/>
    </location>
</feature>
<evidence type="ECO:0000256" key="5">
    <source>
        <dbReference type="SAM" id="MobiDB-lite"/>
    </source>
</evidence>
<dbReference type="Gene3D" id="3.20.20.370">
    <property type="entry name" value="Glycoside hydrolase/deacetylase"/>
    <property type="match status" value="1"/>
</dbReference>
<dbReference type="EMBL" id="FNBI01000002">
    <property type="protein sequence ID" value="SDF12537.1"/>
    <property type="molecule type" value="Genomic_DNA"/>
</dbReference>
<comment type="function">
    <text evidence="1">Is involved in generating a small heat-stable compound (Nod), an acylated oligomer of N-acetylglucosamine, that stimulates mitosis in various plant protoplasts.</text>
</comment>
<dbReference type="PANTHER" id="PTHR43784">
    <property type="entry name" value="GDSL-LIKE LIPASE/ACYLHYDROLASE, PUTATIVE (AFU_ORTHOLOGUE AFUA_2G00820)-RELATED"/>
    <property type="match status" value="1"/>
</dbReference>
<name>A0A1G7IIJ8_9SPHN</name>
<dbReference type="GO" id="GO:0005975">
    <property type="term" value="P:carbohydrate metabolic process"/>
    <property type="evidence" value="ECO:0007669"/>
    <property type="project" value="InterPro"/>
</dbReference>
<dbReference type="GO" id="GO:0016788">
    <property type="term" value="F:hydrolase activity, acting on ester bonds"/>
    <property type="evidence" value="ECO:0007669"/>
    <property type="project" value="UniProtKB-ARBA"/>
</dbReference>
<comment type="similarity">
    <text evidence="2">Belongs to the polysaccharide deacetylase family.</text>
</comment>
<evidence type="ECO:0000256" key="6">
    <source>
        <dbReference type="SAM" id="SignalP"/>
    </source>
</evidence>
<organism evidence="10 11">
    <name type="scientific">Sphingomonas carotinifaciens</name>
    <dbReference type="NCBI Taxonomy" id="1166323"/>
    <lineage>
        <taxon>Bacteria</taxon>
        <taxon>Pseudomonadati</taxon>
        <taxon>Pseudomonadota</taxon>
        <taxon>Alphaproteobacteria</taxon>
        <taxon>Sphingomonadales</taxon>
        <taxon>Sphingomonadaceae</taxon>
        <taxon>Sphingomonas</taxon>
    </lineage>
</organism>
<evidence type="ECO:0000313" key="9">
    <source>
        <dbReference type="EMBL" id="MWC44241.1"/>
    </source>
</evidence>
<proteinExistence type="inferred from homology"/>
<evidence type="ECO:0000256" key="1">
    <source>
        <dbReference type="ARBA" id="ARBA00003236"/>
    </source>
</evidence>
<reference evidence="9 12" key="2">
    <citation type="submission" date="2019-12" db="EMBL/GenBank/DDBJ databases">
        <authorList>
            <person name="Zheng J."/>
        </authorList>
    </citation>
    <scope>NUCLEOTIDE SEQUENCE [LARGE SCALE GENOMIC DNA]</scope>
    <source>
        <strain evidence="9 12">DSM 27347</strain>
    </source>
</reference>
<evidence type="ECO:0000256" key="2">
    <source>
        <dbReference type="ARBA" id="ARBA00010973"/>
    </source>
</evidence>
<dbReference type="InterPro" id="IPR013830">
    <property type="entry name" value="SGNH_hydro"/>
</dbReference>
<feature type="region of interest" description="Disordered" evidence="5">
    <location>
        <begin position="648"/>
        <end position="670"/>
    </location>
</feature>
<dbReference type="OrthoDB" id="1828825at2"/>
<dbReference type="Proteomes" id="UP000323502">
    <property type="component" value="Unassembled WGS sequence"/>
</dbReference>
<evidence type="ECO:0000313" key="10">
    <source>
        <dbReference type="EMBL" id="SDF12537.1"/>
    </source>
</evidence>
<evidence type="ECO:0000313" key="12">
    <source>
        <dbReference type="Proteomes" id="UP000436801"/>
    </source>
</evidence>
<dbReference type="SUPFAM" id="SSF52266">
    <property type="entry name" value="SGNH hydrolase"/>
    <property type="match status" value="1"/>
</dbReference>
<evidence type="ECO:0000256" key="4">
    <source>
        <dbReference type="ARBA" id="ARBA00032976"/>
    </source>
</evidence>
<feature type="chain" id="PRO_5033741429" description="Chitooligosaccharide deacetylase" evidence="6">
    <location>
        <begin position="22"/>
        <end position="670"/>
    </location>
</feature>
<dbReference type="Gene3D" id="3.40.50.1110">
    <property type="entry name" value="SGNH hydrolase"/>
    <property type="match status" value="1"/>
</dbReference>
<dbReference type="SUPFAM" id="SSF88713">
    <property type="entry name" value="Glycoside hydrolase/deacetylase"/>
    <property type="match status" value="1"/>
</dbReference>
<feature type="domain" description="NodB homology" evidence="7">
    <location>
        <begin position="410"/>
        <end position="536"/>
    </location>
</feature>
<keyword evidence="6" id="KW-0732">Signal</keyword>
<protein>
    <recommendedName>
        <fullName evidence="3">Chitooligosaccharide deacetylase</fullName>
    </recommendedName>
    <alternativeName>
        <fullName evidence="4">Nodulation protein B</fullName>
    </alternativeName>
</protein>
<sequence length="670" mass="69905">MRQGLALAAGVLAVLAAPAAAADRWQGSWGAAQVATGGYTAWPATRSRDVTLRQIVRVSAGGRRMRVLLSNVHGTEPLTIDAAAVALAPAPGTPRANTAQPLRFSGRASVTIAAGQERWSDAVGMTLPPAADVAVSLYLPRVPAPQTGHPGARATSFLSIGNHVTDVDLPGAEAVTRWYWLAGIDVEAARLAAIVAVGDSITDGYGVKPERNSRWTDVLAARLRGNASTRTIGLVNAGIGGNRVLNDGSGPRLIDRFQRDVLDRSGARWAILLEGVNDLGTLTRDAPATPAAHAELVRRITAAFTDMVAKAHARGIRVIGGTIMPMGGNDYYHPGPELEADRQAINRFIRESGTFDAVVDFDAVMRDPAAPDRLASQYDSGDHLHPSEAGYRAMGEAVPLGLFAPAAATPMALTFDDLPAHGPLPQGASRTKVVEQIAAALAAEKAPAFGFLNGGFGTDTPKDSAAAIAAWTGAGLALGSHGYAHAALDTLGAAGFAADLAQNEAVLRRVAKGDWHWFRYPFLNEGRDPDVREAARRSLAKGGYRIAAVTTSFADYDWNAPYAACTAKGDAGAVARLEAAYLADARASAAAARAAGGETPQVVLMHAGAFTARMLPRLLAMYRGMGFRFAPLAEVERAPFYAAAVDPSRPGPTASLPMPKPAGPPAGICQ</sequence>
<dbReference type="PANTHER" id="PTHR43784:SF2">
    <property type="entry name" value="GDSL-LIKE LIPASE_ACYLHYDROLASE, PUTATIVE (AFU_ORTHOLOGUE AFUA_2G00820)-RELATED"/>
    <property type="match status" value="1"/>
</dbReference>
<dbReference type="Proteomes" id="UP000436801">
    <property type="component" value="Unassembled WGS sequence"/>
</dbReference>
<gene>
    <name evidence="9" type="ORF">GQR91_11345</name>
    <name evidence="10" type="ORF">SAMN05216557_102263</name>
</gene>
<evidence type="ECO:0000313" key="11">
    <source>
        <dbReference type="Proteomes" id="UP000323502"/>
    </source>
</evidence>
<dbReference type="CDD" id="cd01830">
    <property type="entry name" value="XynE_like"/>
    <property type="match status" value="1"/>
</dbReference>
<dbReference type="InterPro" id="IPR036514">
    <property type="entry name" value="SGNH_hydro_sf"/>
</dbReference>
<accession>A0A1G7IIJ8</accession>
<keyword evidence="11" id="KW-1185">Reference proteome</keyword>
<dbReference type="InterPro" id="IPR053140">
    <property type="entry name" value="GDSL_Rv0518-like"/>
</dbReference>
<dbReference type="InterPro" id="IPR011330">
    <property type="entry name" value="Glyco_hydro/deAcase_b/a-brl"/>
</dbReference>
<dbReference type="GO" id="GO:0016810">
    <property type="term" value="F:hydrolase activity, acting on carbon-nitrogen (but not peptide) bonds"/>
    <property type="evidence" value="ECO:0007669"/>
    <property type="project" value="InterPro"/>
</dbReference>
<evidence type="ECO:0000259" key="7">
    <source>
        <dbReference type="Pfam" id="PF01522"/>
    </source>
</evidence>
<dbReference type="Pfam" id="PF13472">
    <property type="entry name" value="Lipase_GDSL_2"/>
    <property type="match status" value="1"/>
</dbReference>